<reference evidence="1" key="1">
    <citation type="submission" date="2018-02" db="EMBL/GenBank/DDBJ databases">
        <title>Rhizophora mucronata_Transcriptome.</title>
        <authorList>
            <person name="Meera S.P."/>
            <person name="Sreeshan A."/>
            <person name="Augustine A."/>
        </authorList>
    </citation>
    <scope>NUCLEOTIDE SEQUENCE</scope>
    <source>
        <tissue evidence="1">Leaf</tissue>
    </source>
</reference>
<dbReference type="EMBL" id="GGEC01002582">
    <property type="protein sequence ID" value="MBW83065.1"/>
    <property type="molecule type" value="Transcribed_RNA"/>
</dbReference>
<accession>A0A2P2IPC1</accession>
<dbReference type="AlphaFoldDB" id="A0A2P2IPC1"/>
<protein>
    <submittedName>
        <fullName evidence="1">Uncharacterized protein MANES_01G007100</fullName>
    </submittedName>
</protein>
<proteinExistence type="predicted"/>
<organism evidence="1">
    <name type="scientific">Rhizophora mucronata</name>
    <name type="common">Asiatic mangrove</name>
    <dbReference type="NCBI Taxonomy" id="61149"/>
    <lineage>
        <taxon>Eukaryota</taxon>
        <taxon>Viridiplantae</taxon>
        <taxon>Streptophyta</taxon>
        <taxon>Embryophyta</taxon>
        <taxon>Tracheophyta</taxon>
        <taxon>Spermatophyta</taxon>
        <taxon>Magnoliopsida</taxon>
        <taxon>eudicotyledons</taxon>
        <taxon>Gunneridae</taxon>
        <taxon>Pentapetalae</taxon>
        <taxon>rosids</taxon>
        <taxon>fabids</taxon>
        <taxon>Malpighiales</taxon>
        <taxon>Rhizophoraceae</taxon>
        <taxon>Rhizophora</taxon>
    </lineage>
</organism>
<sequence length="132" mass="14351">MWAFSVVFDGDEKVSQTGQTWEAIVSEAVVQYEAMSSVEARSQLPPNFTISLHFLPDGRELLSVLQVTGGPPASAFNKFSVSKGEIDCLLSVSRTDSISDCETVVTVDGKSFSSADLQEVESMQGSANFWFK</sequence>
<name>A0A2P2IPC1_RHIMU</name>
<evidence type="ECO:0000313" key="1">
    <source>
        <dbReference type="EMBL" id="MBW83065.1"/>
    </source>
</evidence>